<accession>A0A8H7Z2T5</accession>
<dbReference type="AlphaFoldDB" id="A0A8H7Z2T5"/>
<proteinExistence type="predicted"/>
<comment type="caution">
    <text evidence="1">The sequence shown here is derived from an EMBL/GenBank/DDBJ whole genome shotgun (WGS) entry which is preliminary data.</text>
</comment>
<organism evidence="1 2">
    <name type="scientific">Ajellomyces capsulatus</name>
    <name type="common">Darling's disease fungus</name>
    <name type="synonym">Histoplasma capsulatum</name>
    <dbReference type="NCBI Taxonomy" id="5037"/>
    <lineage>
        <taxon>Eukaryota</taxon>
        <taxon>Fungi</taxon>
        <taxon>Dikarya</taxon>
        <taxon>Ascomycota</taxon>
        <taxon>Pezizomycotina</taxon>
        <taxon>Eurotiomycetes</taxon>
        <taxon>Eurotiomycetidae</taxon>
        <taxon>Onygenales</taxon>
        <taxon>Ajellomycetaceae</taxon>
        <taxon>Histoplasma</taxon>
    </lineage>
</organism>
<dbReference type="Proteomes" id="UP000670092">
    <property type="component" value="Unassembled WGS sequence"/>
</dbReference>
<protein>
    <submittedName>
        <fullName evidence="1">Uncharacterized protein</fullName>
    </submittedName>
</protein>
<reference evidence="1 2" key="1">
    <citation type="submission" date="2021-01" db="EMBL/GenBank/DDBJ databases">
        <title>Chromosome-level genome assembly of a human fungal pathogen reveals clustering of transcriptionally co-regulated genes.</title>
        <authorList>
            <person name="Voorhies M."/>
            <person name="Cohen S."/>
            <person name="Shea T.P."/>
            <person name="Petrus S."/>
            <person name="Munoz J.F."/>
            <person name="Poplawski S."/>
            <person name="Goldman W.E."/>
            <person name="Michael T."/>
            <person name="Cuomo C.A."/>
            <person name="Sil A."/>
            <person name="Beyhan S."/>
        </authorList>
    </citation>
    <scope>NUCLEOTIDE SEQUENCE [LARGE SCALE GENOMIC DNA]</scope>
    <source>
        <strain evidence="1 2">G184AR</strain>
    </source>
</reference>
<evidence type="ECO:0000313" key="2">
    <source>
        <dbReference type="Proteomes" id="UP000670092"/>
    </source>
</evidence>
<gene>
    <name evidence="1" type="ORF">I7I52_00507</name>
</gene>
<sequence>MNCQKCNFDISSISETKLAFWEDIVSSRETYISCENVWSSFIQFFTKESLQRLSFSFIINFPPPLSKIVQSFPRRSATTPRVSIRAEKKRWRTEASGVHTTAGVVWHRYPL</sequence>
<evidence type="ECO:0000313" key="1">
    <source>
        <dbReference type="EMBL" id="KAG5302767.1"/>
    </source>
</evidence>
<dbReference type="VEuPathDB" id="FungiDB:I7I52_00507"/>
<dbReference type="EMBL" id="JAEVHI010000001">
    <property type="protein sequence ID" value="KAG5302767.1"/>
    <property type="molecule type" value="Genomic_DNA"/>
</dbReference>
<name>A0A8H7Z2T5_AJECA</name>